<evidence type="ECO:0000256" key="10">
    <source>
        <dbReference type="ARBA" id="ARBA00023244"/>
    </source>
</evidence>
<dbReference type="SUPFAM" id="SSF51905">
    <property type="entry name" value="FAD/NAD(P)-binding domain"/>
    <property type="match status" value="1"/>
</dbReference>
<keyword evidence="9 13" id="KW-0350">Heme biosynthesis</keyword>
<dbReference type="EMBL" id="CP058609">
    <property type="protein sequence ID" value="QLG73785.1"/>
    <property type="molecule type" value="Genomic_DNA"/>
</dbReference>
<sequence>MLSPLTKLPNNAKVAVIGSGVSGLMFTYYLGKLRPDVTINIFESAKRSGGWINSWQTTDQNGKPIMLERGPRTLRGVSDGTVLIMDTLKDLNQQNIIKCVEKNSEANRKFLLDTNNKLVQVPSSIVSFAKFMINPLSKGLFTGMLGEWFRKPSPSIKNDESVASFIGRRFGNDYIGKNILSAIFHGIYADDINELSAKRTLRDLYALEEKYGSIFKGSWETAQEGKKNKTTGITKSDLSACLKEYQQVFGKKESDLIGLSNNLKKYPMLGLKGGLEEFPKIVRKALEKLPNVNIILGKDATKIVYEKSNDTVSISLGSGEVANGFNHCRITTNPSKMSLLVKSANEKLSQDLDTVKSNTVLLVNYYLPGRDIIEKNLHGFGYLVPKSNNNPQKLLGVIFDSIIEKNFKPFEGTYSHPNSGPVQEYTKLTAMLGGHFLNQWSECTTPSKDIVIKAVKEALMSHLSVSEKDLDAGLWQYTVAERCLPHFFVGYDAWQSSTEQELLNTYAAKVSTGGMGFSKGPGVPDVIVDSFQDAMKLK</sequence>
<name>A0A7H9B529_ZYGMR</name>
<evidence type="ECO:0000256" key="8">
    <source>
        <dbReference type="ARBA" id="ARBA00023128"/>
    </source>
</evidence>
<evidence type="ECO:0000256" key="3">
    <source>
        <dbReference type="ARBA" id="ARBA00010551"/>
    </source>
</evidence>
<dbReference type="AlphaFoldDB" id="A0A7H9B529"/>
<evidence type="ECO:0000256" key="4">
    <source>
        <dbReference type="ARBA" id="ARBA00012867"/>
    </source>
</evidence>
<protein>
    <recommendedName>
        <fullName evidence="11 13">Protoporphyrinogen oxidase</fullName>
        <ecNumber evidence="4 13">1.3.3.4</ecNumber>
    </recommendedName>
</protein>
<dbReference type="NCBIfam" id="TIGR00562">
    <property type="entry name" value="proto_IX_ox"/>
    <property type="match status" value="1"/>
</dbReference>
<dbReference type="InterPro" id="IPR002937">
    <property type="entry name" value="Amino_oxidase"/>
</dbReference>
<dbReference type="OrthoDB" id="438553at2759"/>
<dbReference type="GO" id="GO:0004729">
    <property type="term" value="F:oxygen-dependent protoporphyrinogen oxidase activity"/>
    <property type="evidence" value="ECO:0007669"/>
    <property type="project" value="UniProtKB-UniRule"/>
</dbReference>
<dbReference type="PANTHER" id="PTHR42923:SF3">
    <property type="entry name" value="PROTOPORPHYRINOGEN OXIDASE"/>
    <property type="match status" value="1"/>
</dbReference>
<comment type="function">
    <text evidence="1 13">Catalyzes the 6-electron oxidation of protoporphyrinogen-IX to form protoporphyrin-IX.</text>
</comment>
<evidence type="ECO:0000256" key="13">
    <source>
        <dbReference type="RuleBase" id="RU367069"/>
    </source>
</evidence>
<keyword evidence="6 13" id="KW-0274">FAD</keyword>
<proteinExistence type="inferred from homology"/>
<dbReference type="GO" id="GO:0006782">
    <property type="term" value="P:protoporphyrinogen IX biosynthetic process"/>
    <property type="evidence" value="ECO:0007669"/>
    <property type="project" value="UniProtKB-UniRule"/>
</dbReference>
<keyword evidence="16" id="KW-1185">Reference proteome</keyword>
<feature type="domain" description="Amine oxidase" evidence="14">
    <location>
        <begin position="21"/>
        <end position="376"/>
    </location>
</feature>
<dbReference type="GO" id="GO:0005743">
    <property type="term" value="C:mitochondrial inner membrane"/>
    <property type="evidence" value="ECO:0007669"/>
    <property type="project" value="UniProtKB-SubCell"/>
</dbReference>
<dbReference type="FunFam" id="3.50.50.60:FF:000276">
    <property type="entry name" value="Protoporphyrinogen oxidase"/>
    <property type="match status" value="1"/>
</dbReference>
<organism evidence="15 16">
    <name type="scientific">Zygotorulaspora mrakii</name>
    <name type="common">Zygosaccharomyces mrakii</name>
    <dbReference type="NCBI Taxonomy" id="42260"/>
    <lineage>
        <taxon>Eukaryota</taxon>
        <taxon>Fungi</taxon>
        <taxon>Dikarya</taxon>
        <taxon>Ascomycota</taxon>
        <taxon>Saccharomycotina</taxon>
        <taxon>Saccharomycetes</taxon>
        <taxon>Saccharomycetales</taxon>
        <taxon>Saccharomycetaceae</taxon>
        <taxon>Zygotorulaspora</taxon>
    </lineage>
</organism>
<evidence type="ECO:0000256" key="9">
    <source>
        <dbReference type="ARBA" id="ARBA00023133"/>
    </source>
</evidence>
<evidence type="ECO:0000256" key="5">
    <source>
        <dbReference type="ARBA" id="ARBA00022630"/>
    </source>
</evidence>
<accession>A0A7H9B529</accession>
<keyword evidence="5 13" id="KW-0285">Flavoprotein</keyword>
<comment type="subcellular location">
    <subcellularLocation>
        <location evidence="13">Mitochondrion inner membrane</location>
    </subcellularLocation>
</comment>
<evidence type="ECO:0000256" key="11">
    <source>
        <dbReference type="ARBA" id="ARBA00044160"/>
    </source>
</evidence>
<evidence type="ECO:0000256" key="7">
    <source>
        <dbReference type="ARBA" id="ARBA00023002"/>
    </source>
</evidence>
<evidence type="ECO:0000313" key="16">
    <source>
        <dbReference type="Proteomes" id="UP000509704"/>
    </source>
</evidence>
<dbReference type="SUPFAM" id="SSF54373">
    <property type="entry name" value="FAD-linked reductases, C-terminal domain"/>
    <property type="match status" value="1"/>
</dbReference>
<evidence type="ECO:0000256" key="6">
    <source>
        <dbReference type="ARBA" id="ARBA00022827"/>
    </source>
</evidence>
<dbReference type="Pfam" id="PF01593">
    <property type="entry name" value="Amino_oxidase"/>
    <property type="match status" value="1"/>
</dbReference>
<dbReference type="InterPro" id="IPR050464">
    <property type="entry name" value="Zeta_carotene_desat/Oxidored"/>
</dbReference>
<gene>
    <name evidence="15" type="ORF">HG535_0F02960</name>
</gene>
<keyword evidence="7 13" id="KW-0560">Oxidoreductase</keyword>
<dbReference type="EC" id="1.3.3.4" evidence="4 13"/>
<dbReference type="Proteomes" id="UP000509704">
    <property type="component" value="Chromosome 6"/>
</dbReference>
<dbReference type="KEGG" id="zmk:HG535_0F02960"/>
<comment type="cofactor">
    <cofactor evidence="13">
        <name>FAD</name>
        <dbReference type="ChEBI" id="CHEBI:57692"/>
    </cofactor>
    <text evidence="13">Binds 1 FAD per subunit.</text>
</comment>
<keyword evidence="8" id="KW-0496">Mitochondrion</keyword>
<dbReference type="UniPathway" id="UPA00251">
    <property type="reaction ID" value="UER00324"/>
</dbReference>
<keyword evidence="10 13" id="KW-0627">Porphyrin biosynthesis</keyword>
<dbReference type="InterPro" id="IPR036188">
    <property type="entry name" value="FAD/NAD-bd_sf"/>
</dbReference>
<comment type="similarity">
    <text evidence="3 13">Belongs to the protoporphyrinogen/coproporphyrinogen oxidase family. Protoporphyrinogen oxidase subfamily.</text>
</comment>
<comment type="catalytic activity">
    <reaction evidence="12 13">
        <text>protoporphyrinogen IX + 3 O2 = protoporphyrin IX + 3 H2O2</text>
        <dbReference type="Rhea" id="RHEA:25576"/>
        <dbReference type="ChEBI" id="CHEBI:15379"/>
        <dbReference type="ChEBI" id="CHEBI:16240"/>
        <dbReference type="ChEBI" id="CHEBI:57306"/>
        <dbReference type="ChEBI" id="CHEBI:57307"/>
        <dbReference type="EC" id="1.3.3.4"/>
    </reaction>
</comment>
<dbReference type="RefSeq" id="XP_037145511.1">
    <property type="nucleotide sequence ID" value="XM_037289616.1"/>
</dbReference>
<evidence type="ECO:0000256" key="1">
    <source>
        <dbReference type="ARBA" id="ARBA00002600"/>
    </source>
</evidence>
<dbReference type="Gene3D" id="3.50.50.60">
    <property type="entry name" value="FAD/NAD(P)-binding domain"/>
    <property type="match status" value="1"/>
</dbReference>
<dbReference type="InterPro" id="IPR004572">
    <property type="entry name" value="Protoporphyrinogen_oxidase"/>
</dbReference>
<comment type="pathway">
    <text evidence="2 13">Porphyrin-containing compound metabolism; protoporphyrin-IX biosynthesis; protoporphyrin-IX from protoporphyrinogen-IX: step 1/1.</text>
</comment>
<reference evidence="15 16" key="1">
    <citation type="submission" date="2020-07" db="EMBL/GenBank/DDBJ databases">
        <title>The yeast mating-type switching endonuclease HO is a domesticated member of an unorthodox homing genetic element family.</title>
        <authorList>
            <person name="Coughlan A.Y."/>
            <person name="Lombardi L."/>
            <person name="Braun-Galleani S."/>
            <person name="Martos A.R."/>
            <person name="Galeote V."/>
            <person name="Bigey F."/>
            <person name="Dequin S."/>
            <person name="Byrne K.P."/>
            <person name="Wolfe K.H."/>
        </authorList>
    </citation>
    <scope>NUCLEOTIDE SEQUENCE [LARGE SCALE GENOMIC DNA]</scope>
    <source>
        <strain evidence="15 16">NRRL Y-6702</strain>
    </source>
</reference>
<evidence type="ECO:0000256" key="2">
    <source>
        <dbReference type="ARBA" id="ARBA00005073"/>
    </source>
</evidence>
<evidence type="ECO:0000259" key="14">
    <source>
        <dbReference type="Pfam" id="PF01593"/>
    </source>
</evidence>
<evidence type="ECO:0000313" key="15">
    <source>
        <dbReference type="EMBL" id="QLG73785.1"/>
    </source>
</evidence>
<dbReference type="PANTHER" id="PTHR42923">
    <property type="entry name" value="PROTOPORPHYRINOGEN OXIDASE"/>
    <property type="match status" value="1"/>
</dbReference>
<dbReference type="GeneID" id="59237544"/>
<evidence type="ECO:0000256" key="12">
    <source>
        <dbReference type="ARBA" id="ARBA00047554"/>
    </source>
</evidence>